<dbReference type="RefSeq" id="WP_245757169.1">
    <property type="nucleotide sequence ID" value="NZ_FNON01000001.1"/>
</dbReference>
<evidence type="ECO:0000313" key="1">
    <source>
        <dbReference type="EMBL" id="SDW66895.1"/>
    </source>
</evidence>
<dbReference type="InterPro" id="IPR029039">
    <property type="entry name" value="Flavoprotein-like_sf"/>
</dbReference>
<dbReference type="EMBL" id="FNON01000001">
    <property type="protein sequence ID" value="SDW66895.1"/>
    <property type="molecule type" value="Genomic_DNA"/>
</dbReference>
<keyword evidence="2" id="KW-1185">Reference proteome</keyword>
<gene>
    <name evidence="1" type="ORF">SAMN05421504_1011204</name>
</gene>
<dbReference type="SUPFAM" id="SSF52218">
    <property type="entry name" value="Flavoproteins"/>
    <property type="match status" value="1"/>
</dbReference>
<evidence type="ECO:0000313" key="2">
    <source>
        <dbReference type="Proteomes" id="UP000199515"/>
    </source>
</evidence>
<name>A0A1H2VEW2_9PSEU</name>
<sequence length="109" mass="11557">MLERLDAELSETDEDGRKSMSGKVALVAVVGNEDGAHKIVADCYQALDDIGFAIPANGCTYWNSTITDPKDYNDLGETPEAVDGMTKTAAANAAHLARLLAGQPYPVQS</sequence>
<reference evidence="1 2" key="1">
    <citation type="submission" date="2016-10" db="EMBL/GenBank/DDBJ databases">
        <authorList>
            <person name="de Groot N.N."/>
        </authorList>
    </citation>
    <scope>NUCLEOTIDE SEQUENCE [LARGE SCALE GENOMIC DNA]</scope>
    <source>
        <strain evidence="1 2">CPCC 202699</strain>
    </source>
</reference>
<dbReference type="Proteomes" id="UP000199515">
    <property type="component" value="Unassembled WGS sequence"/>
</dbReference>
<dbReference type="AlphaFoldDB" id="A0A1H2VEW2"/>
<protein>
    <recommendedName>
        <fullName evidence="3">Flavodoxin</fullName>
    </recommendedName>
</protein>
<organism evidence="1 2">
    <name type="scientific">Amycolatopsis xylanica</name>
    <dbReference type="NCBI Taxonomy" id="589385"/>
    <lineage>
        <taxon>Bacteria</taxon>
        <taxon>Bacillati</taxon>
        <taxon>Actinomycetota</taxon>
        <taxon>Actinomycetes</taxon>
        <taxon>Pseudonocardiales</taxon>
        <taxon>Pseudonocardiaceae</taxon>
        <taxon>Amycolatopsis</taxon>
    </lineage>
</organism>
<accession>A0A1H2VEW2</accession>
<proteinExistence type="predicted"/>
<evidence type="ECO:0008006" key="3">
    <source>
        <dbReference type="Google" id="ProtNLM"/>
    </source>
</evidence>
<dbReference type="STRING" id="589385.SAMN05421504_1011204"/>